<comment type="caution">
    <text evidence="4">The sequence shown here is derived from an EMBL/GenBank/DDBJ whole genome shotgun (WGS) entry which is preliminary data.</text>
</comment>
<accession>A0A7V0Q863</accession>
<dbReference type="Proteomes" id="UP000886381">
    <property type="component" value="Unassembled WGS sequence"/>
</dbReference>
<protein>
    <submittedName>
        <fullName evidence="4">tRNA (N6-threonylcarbamoyladenosine(37)-N6)-methyltransferase TrmO</fullName>
    </submittedName>
</protein>
<dbReference type="EMBL" id="DRDR01000113">
    <property type="protein sequence ID" value="HDL60341.1"/>
    <property type="molecule type" value="Genomic_DNA"/>
</dbReference>
<evidence type="ECO:0000313" key="4">
    <source>
        <dbReference type="EMBL" id="HDL60341.1"/>
    </source>
</evidence>
<sequence length="46" mass="5343">IVDGTPLLDIKPYVPEFDVKECKRIGWLSERIHNLSKSKDDGRFVK</sequence>
<name>A0A7V0Q863_UNCW3</name>
<evidence type="ECO:0000256" key="1">
    <source>
        <dbReference type="ARBA" id="ARBA00022691"/>
    </source>
</evidence>
<dbReference type="PROSITE" id="PS51668">
    <property type="entry name" value="TSAA_2"/>
    <property type="match status" value="1"/>
</dbReference>
<feature type="non-terminal residue" evidence="4">
    <location>
        <position position="1"/>
    </location>
</feature>
<keyword evidence="1" id="KW-0949">S-adenosyl-L-methionine</keyword>
<dbReference type="SUPFAM" id="SSF118196">
    <property type="entry name" value="YaeB-like"/>
    <property type="match status" value="1"/>
</dbReference>
<reference evidence="4" key="1">
    <citation type="journal article" date="2020" name="mSystems">
        <title>Genome- and Community-Level Interaction Insights into Carbon Utilization and Element Cycling Functions of Hydrothermarchaeota in Hydrothermal Sediment.</title>
        <authorList>
            <person name="Zhou Z."/>
            <person name="Liu Y."/>
            <person name="Xu W."/>
            <person name="Pan J."/>
            <person name="Luo Z.H."/>
            <person name="Li M."/>
        </authorList>
    </citation>
    <scope>NUCLEOTIDE SEQUENCE [LARGE SCALE GENOMIC DNA]</scope>
    <source>
        <strain evidence="4">HyVt-28</strain>
    </source>
</reference>
<evidence type="ECO:0000259" key="3">
    <source>
        <dbReference type="PROSITE" id="PS51668"/>
    </source>
</evidence>
<dbReference type="InterPro" id="IPR023370">
    <property type="entry name" value="TrmO-like_N"/>
</dbReference>
<organism evidence="4">
    <name type="scientific">candidate division WOR-3 bacterium</name>
    <dbReference type="NCBI Taxonomy" id="2052148"/>
    <lineage>
        <taxon>Bacteria</taxon>
        <taxon>Bacteria division WOR-3</taxon>
    </lineage>
</organism>
<dbReference type="AlphaFoldDB" id="A0A7V0Q863"/>
<dbReference type="InterPro" id="IPR036413">
    <property type="entry name" value="YaeB-like_sf"/>
</dbReference>
<evidence type="ECO:0000256" key="2">
    <source>
        <dbReference type="ARBA" id="ARBA00033753"/>
    </source>
</evidence>
<comment type="similarity">
    <text evidence="2">Belongs to the tRNA methyltransferase O family.</text>
</comment>
<feature type="domain" description="TsaA-like" evidence="3">
    <location>
        <begin position="1"/>
        <end position="22"/>
    </location>
</feature>
<proteinExistence type="inferred from homology"/>
<dbReference type="Gene3D" id="2.40.30.70">
    <property type="entry name" value="YaeB-like"/>
    <property type="match status" value="1"/>
</dbReference>
<gene>
    <name evidence="4" type="ORF">ENH14_02675</name>
</gene>
<dbReference type="InterPro" id="IPR036414">
    <property type="entry name" value="YaeB_N_sf"/>
</dbReference>